<dbReference type="InterPro" id="IPR003165">
    <property type="entry name" value="Piwi"/>
</dbReference>
<evidence type="ECO:0000256" key="1">
    <source>
        <dbReference type="ARBA" id="ARBA00004496"/>
    </source>
</evidence>
<dbReference type="Pfam" id="PF08699">
    <property type="entry name" value="ArgoL1"/>
    <property type="match status" value="1"/>
</dbReference>
<dbReference type="InterPro" id="IPR003100">
    <property type="entry name" value="PAZ_dom"/>
</dbReference>
<feature type="domain" description="PAZ" evidence="8">
    <location>
        <begin position="319"/>
        <end position="427"/>
    </location>
</feature>
<dbReference type="GO" id="GO:0034587">
    <property type="term" value="P:piRNA processing"/>
    <property type="evidence" value="ECO:0007669"/>
    <property type="project" value="UniProtKB-ARBA"/>
</dbReference>
<dbReference type="InterPro" id="IPR036085">
    <property type="entry name" value="PAZ_dom_sf"/>
</dbReference>
<dbReference type="Pfam" id="PF23278">
    <property type="entry name" value="Piwi_N"/>
    <property type="match status" value="1"/>
</dbReference>
<dbReference type="Gene3D" id="3.40.50.2300">
    <property type="match status" value="1"/>
</dbReference>
<feature type="compositionally biased region" description="Basic residues" evidence="7">
    <location>
        <begin position="1"/>
        <end position="13"/>
    </location>
</feature>
<dbReference type="GO" id="GO:0005737">
    <property type="term" value="C:cytoplasm"/>
    <property type="evidence" value="ECO:0007669"/>
    <property type="project" value="UniProtKB-SubCell"/>
</dbReference>
<dbReference type="InterPro" id="IPR036397">
    <property type="entry name" value="RNaseH_sf"/>
</dbReference>
<dbReference type="SUPFAM" id="SSF53098">
    <property type="entry name" value="Ribonuclease H-like"/>
    <property type="match status" value="1"/>
</dbReference>
<proteinExistence type="inferred from homology"/>
<dbReference type="SMART" id="SM00949">
    <property type="entry name" value="PAZ"/>
    <property type="match status" value="1"/>
</dbReference>
<evidence type="ECO:0000256" key="2">
    <source>
        <dbReference type="ARBA" id="ARBA00022473"/>
    </source>
</evidence>
<dbReference type="PROSITE" id="PS50822">
    <property type="entry name" value="PIWI"/>
    <property type="match status" value="1"/>
</dbReference>
<comment type="caution">
    <text evidence="10">The sequence shown here is derived from an EMBL/GenBank/DDBJ whole genome shotgun (WGS) entry which is preliminary data.</text>
</comment>
<evidence type="ECO:0000313" key="11">
    <source>
        <dbReference type="Proteomes" id="UP001162156"/>
    </source>
</evidence>
<evidence type="ECO:0000259" key="8">
    <source>
        <dbReference type="PROSITE" id="PS50821"/>
    </source>
</evidence>
<feature type="region of interest" description="Disordered" evidence="7">
    <location>
        <begin position="1"/>
        <end position="129"/>
    </location>
</feature>
<keyword evidence="3" id="KW-0963">Cytoplasm</keyword>
<sequence length="851" mass="96621">MDARGRGRARGRARSGPQQGQGPRPGPAPRGGPAPPAQAPGPQGAWGRPPHPQQVPPPQQPPAPSGWVRPQMQAAPVPSTVGRGSRQGAGGDADAMIDDPQRALQGLGDGAGAQERGRGAGNGGVRGRTNRFEIIHTRPQNVQSKMGQSGQQIKLIANYFTLIEAGKWGLNQYRVDFNPEIDNTRQRKGLIRTGMANVVNGYLFDGTVLYTPQLINPDPLEVFVQTENGENIRITIRLVGDVAWGDYHYLQLFNIIIRKCLAFMQLQMVGRNYYDPNARIAVPEHRLELWPGYYTSMRQHERNILMNCDVQFKVMRMDNVYDMLLECRGSNVRNEFQSKVIGSIVLTYYNNKTYKVDDVDFNSTPTSTFPMKDGTQMSFIQYYRQKYNININVENQPMLVSRSKAREIRAGMPETILLVPELCQLTGLTDRQRENFQLMRALADHTRVGPQQRMQKLMEFSQRMRRNNAKYSAGQQADWTKELRALPMFVPGLMQKFAIVCPVKFRGPCQEFVQCLQRSARGMSWDIGQPRIFDIPDDRSHTYLEQIENIISKNNPNMIMCVVPNNSQDRYSAIKKKAVWTVGFLHKLYWPKIYLRKVCVMSIATKVAIQLNCKIGGAPWTVVMPLSNLMVVGYDVCRDTANKGKSFGAMVASLDKQITRYYSYTSEHRLEEELSDNFAAFLLLACHRFKEQNGRFPERILIYRDGVGDGQLPYVHQHEVANIKKKLSDEIYKNNDLKMAFVVVSKRINTRIFTDRGNPPPGTVIRLFIVSQCVRQGTVAPTSYNVIEDTMGLPPDRMQMLTYKLCHMYYNWSGTVRVPAPCQYAHKLAFLVAQSLHRPAHRALETLLYYL</sequence>
<feature type="compositionally biased region" description="Pro residues" evidence="7">
    <location>
        <begin position="24"/>
        <end position="39"/>
    </location>
</feature>
<evidence type="ECO:0000259" key="9">
    <source>
        <dbReference type="PROSITE" id="PS50822"/>
    </source>
</evidence>
<evidence type="ECO:0000256" key="7">
    <source>
        <dbReference type="SAM" id="MobiDB-lite"/>
    </source>
</evidence>
<keyword evidence="11" id="KW-1185">Reference proteome</keyword>
<dbReference type="Gene3D" id="3.30.420.10">
    <property type="entry name" value="Ribonuclease H-like superfamily/Ribonuclease H"/>
    <property type="match status" value="1"/>
</dbReference>
<dbReference type="Proteomes" id="UP001162156">
    <property type="component" value="Unassembled WGS sequence"/>
</dbReference>
<dbReference type="GO" id="GO:0003723">
    <property type="term" value="F:RNA binding"/>
    <property type="evidence" value="ECO:0007669"/>
    <property type="project" value="UniProtKB-KW"/>
</dbReference>
<dbReference type="PANTHER" id="PTHR22891">
    <property type="entry name" value="EUKARYOTIC TRANSLATION INITIATION FACTOR 2C"/>
    <property type="match status" value="1"/>
</dbReference>
<dbReference type="AlphaFoldDB" id="A0AAV8X6I5"/>
<comment type="similarity">
    <text evidence="6">Belongs to the argonaute family. Piwi subfamily.</text>
</comment>
<gene>
    <name evidence="10" type="ORF">NQ314_013586</name>
</gene>
<dbReference type="SMART" id="SM00950">
    <property type="entry name" value="Piwi"/>
    <property type="match status" value="1"/>
</dbReference>
<evidence type="ECO:0000256" key="4">
    <source>
        <dbReference type="ARBA" id="ARBA00022884"/>
    </source>
</evidence>
<dbReference type="FunFam" id="2.170.260.10:FF:000003">
    <property type="entry name" value="Piwi-like RNA-mediated gene silencing 2"/>
    <property type="match status" value="1"/>
</dbReference>
<evidence type="ECO:0000256" key="6">
    <source>
        <dbReference type="ARBA" id="ARBA00038291"/>
    </source>
</evidence>
<keyword evidence="4" id="KW-0694">RNA-binding</keyword>
<keyword evidence="5" id="KW-0943">RNA-mediated gene silencing</keyword>
<feature type="domain" description="Piwi" evidence="9">
    <location>
        <begin position="558"/>
        <end position="837"/>
    </location>
</feature>
<comment type="subcellular location">
    <subcellularLocation>
        <location evidence="1">Cytoplasm</location>
    </subcellularLocation>
</comment>
<accession>A0AAV8X6I5</accession>
<evidence type="ECO:0000256" key="5">
    <source>
        <dbReference type="ARBA" id="ARBA00023158"/>
    </source>
</evidence>
<evidence type="ECO:0008006" key="12">
    <source>
        <dbReference type="Google" id="ProtNLM"/>
    </source>
</evidence>
<dbReference type="EMBL" id="JANEYF010003767">
    <property type="protein sequence ID" value="KAJ8934127.1"/>
    <property type="molecule type" value="Genomic_DNA"/>
</dbReference>
<name>A0AAV8X6I5_9CUCU</name>
<evidence type="ECO:0000313" key="10">
    <source>
        <dbReference type="EMBL" id="KAJ8934127.1"/>
    </source>
</evidence>
<organism evidence="10 11">
    <name type="scientific">Rhamnusium bicolor</name>
    <dbReference type="NCBI Taxonomy" id="1586634"/>
    <lineage>
        <taxon>Eukaryota</taxon>
        <taxon>Metazoa</taxon>
        <taxon>Ecdysozoa</taxon>
        <taxon>Arthropoda</taxon>
        <taxon>Hexapoda</taxon>
        <taxon>Insecta</taxon>
        <taxon>Pterygota</taxon>
        <taxon>Neoptera</taxon>
        <taxon>Endopterygota</taxon>
        <taxon>Coleoptera</taxon>
        <taxon>Polyphaga</taxon>
        <taxon>Cucujiformia</taxon>
        <taxon>Chrysomeloidea</taxon>
        <taxon>Cerambycidae</taxon>
        <taxon>Lepturinae</taxon>
        <taxon>Rhagiini</taxon>
        <taxon>Rhamnusium</taxon>
    </lineage>
</organism>
<dbReference type="Pfam" id="PF02170">
    <property type="entry name" value="PAZ"/>
    <property type="match status" value="1"/>
</dbReference>
<dbReference type="Gene3D" id="2.170.260.10">
    <property type="entry name" value="paz domain"/>
    <property type="match status" value="1"/>
</dbReference>
<evidence type="ECO:0000256" key="3">
    <source>
        <dbReference type="ARBA" id="ARBA00022490"/>
    </source>
</evidence>
<dbReference type="Pfam" id="PF02171">
    <property type="entry name" value="Piwi"/>
    <property type="match status" value="1"/>
</dbReference>
<feature type="compositionally biased region" description="Pro residues" evidence="7">
    <location>
        <begin position="49"/>
        <end position="64"/>
    </location>
</feature>
<dbReference type="InterPro" id="IPR012337">
    <property type="entry name" value="RNaseH-like_sf"/>
</dbReference>
<dbReference type="SUPFAM" id="SSF101690">
    <property type="entry name" value="PAZ domain"/>
    <property type="match status" value="1"/>
</dbReference>
<dbReference type="PROSITE" id="PS50821">
    <property type="entry name" value="PAZ"/>
    <property type="match status" value="1"/>
</dbReference>
<dbReference type="CDD" id="cd04658">
    <property type="entry name" value="Piwi_piwi-like_Euk"/>
    <property type="match status" value="1"/>
</dbReference>
<dbReference type="CDD" id="cd02845">
    <property type="entry name" value="PAZ_piwi_like"/>
    <property type="match status" value="1"/>
</dbReference>
<protein>
    <recommendedName>
        <fullName evidence="12">Piwi</fullName>
    </recommendedName>
</protein>
<reference evidence="10" key="1">
    <citation type="journal article" date="2023" name="Insect Mol. Biol.">
        <title>Genome sequencing provides insights into the evolution of gene families encoding plant cell wall-degrading enzymes in longhorned beetles.</title>
        <authorList>
            <person name="Shin N.R."/>
            <person name="Okamura Y."/>
            <person name="Kirsch R."/>
            <person name="Pauchet Y."/>
        </authorList>
    </citation>
    <scope>NUCLEOTIDE SEQUENCE</scope>
    <source>
        <strain evidence="10">RBIC_L_NR</strain>
    </source>
</reference>
<keyword evidence="2" id="KW-0217">Developmental protein</keyword>
<dbReference type="InterPro" id="IPR014811">
    <property type="entry name" value="ArgoL1"/>
</dbReference>